<proteinExistence type="predicted"/>
<organism evidence="1 2">
    <name type="scientific">Sphingobium cloacae</name>
    <dbReference type="NCBI Taxonomy" id="120107"/>
    <lineage>
        <taxon>Bacteria</taxon>
        <taxon>Pseudomonadati</taxon>
        <taxon>Pseudomonadota</taxon>
        <taxon>Alphaproteobacteria</taxon>
        <taxon>Sphingomonadales</taxon>
        <taxon>Sphingomonadaceae</taxon>
        <taxon>Sphingobium</taxon>
    </lineage>
</organism>
<reference evidence="1 2" key="1">
    <citation type="submission" date="2016-10" db="EMBL/GenBank/DDBJ databases">
        <title>Complete Genome Sequence of the Nonylphenol-Degrading Bacterium Sphingobium cloacae JCM 10874T.</title>
        <authorList>
            <person name="Ootsuka M."/>
            <person name="Nishizawa T."/>
            <person name="Ohta H."/>
        </authorList>
    </citation>
    <scope>NUCLEOTIDE SEQUENCE [LARGE SCALE GENOMIC DNA]</scope>
    <source>
        <strain evidence="1 2">JCM 10874</strain>
    </source>
</reference>
<dbReference type="AlphaFoldDB" id="A0A1E1EZC2"/>
<dbReference type="EMBL" id="AP017655">
    <property type="protein sequence ID" value="BAV63617.1"/>
    <property type="molecule type" value="Genomic_DNA"/>
</dbReference>
<accession>A0A1E1EZC2</accession>
<evidence type="ECO:0000313" key="2">
    <source>
        <dbReference type="Proteomes" id="UP000218272"/>
    </source>
</evidence>
<dbReference type="KEGG" id="sclo:SCLO_1005770"/>
<dbReference type="Proteomes" id="UP000218272">
    <property type="component" value="Chromosome SCLO_1"/>
</dbReference>
<name>A0A1E1EZC2_9SPHN</name>
<keyword evidence="2" id="KW-1185">Reference proteome</keyword>
<sequence>MIIMALAGHIGGELIEGPALNVVQGIRYPMEFDVQRRIGANFTVRATRITIVCFETGAVALRGEAAEEDARRLSRTAAIIADQLDDPLPGSLDKSRDPDATWPVLLLIPSMPYGAPLRRERLRRFDIRLWKIVTLVEKGNTGVAGAGISEAIAEVQSRRMS</sequence>
<gene>
    <name evidence="1" type="ORF">SCLO_1005770</name>
</gene>
<evidence type="ECO:0000313" key="1">
    <source>
        <dbReference type="EMBL" id="BAV63617.1"/>
    </source>
</evidence>
<protein>
    <submittedName>
        <fullName evidence="1">Uncharacterized protein</fullName>
    </submittedName>
</protein>